<dbReference type="GO" id="GO:0005737">
    <property type="term" value="C:cytoplasm"/>
    <property type="evidence" value="ECO:0007669"/>
    <property type="project" value="TreeGrafter"/>
</dbReference>
<dbReference type="UniPathway" id="UPA00077">
    <property type="reaction ID" value="UER00157"/>
</dbReference>
<keyword evidence="11 21" id="KW-0067">ATP-binding</keyword>
<evidence type="ECO:0000256" key="14">
    <source>
        <dbReference type="ARBA" id="ARBA00030048"/>
    </source>
</evidence>
<keyword evidence="25" id="KW-1185">Reference proteome</keyword>
<proteinExistence type="inferred from homology"/>
<evidence type="ECO:0000256" key="4">
    <source>
        <dbReference type="ARBA" id="ARBA00008276"/>
    </source>
</evidence>
<dbReference type="OrthoDB" id="9809356at2"/>
<evidence type="ECO:0000256" key="17">
    <source>
        <dbReference type="ARBA" id="ARBA00047493"/>
    </source>
</evidence>
<keyword evidence="8 21" id="KW-0436">Ligase</keyword>
<evidence type="ECO:0000256" key="21">
    <source>
        <dbReference type="PIRNR" id="PIRNR001563"/>
    </source>
</evidence>
<comment type="pathway">
    <text evidence="3">Cofactor biosynthesis; tetrahydrofolylpolyglutamate biosynthesis.</text>
</comment>
<dbReference type="InterPro" id="IPR001645">
    <property type="entry name" value="Folylpolyglutamate_synth"/>
</dbReference>
<feature type="domain" description="Mur ligase C-terminal" evidence="22">
    <location>
        <begin position="284"/>
        <end position="407"/>
    </location>
</feature>
<dbReference type="RefSeq" id="WP_115610875.1">
    <property type="nucleotide sequence ID" value="NZ_JBHLZC010000001.1"/>
</dbReference>
<evidence type="ECO:0000256" key="9">
    <source>
        <dbReference type="ARBA" id="ARBA00022723"/>
    </source>
</evidence>
<evidence type="ECO:0000256" key="2">
    <source>
        <dbReference type="ARBA" id="ARBA00004799"/>
    </source>
</evidence>
<evidence type="ECO:0000256" key="16">
    <source>
        <dbReference type="ARBA" id="ARBA00032510"/>
    </source>
</evidence>
<dbReference type="InterPro" id="IPR036565">
    <property type="entry name" value="Mur-like_cat_sf"/>
</dbReference>
<evidence type="ECO:0000256" key="5">
    <source>
        <dbReference type="ARBA" id="ARBA00013023"/>
    </source>
</evidence>
<protein>
    <recommendedName>
        <fullName evidence="7">Dihydrofolate synthase/folylpolyglutamate synthase</fullName>
        <ecNumber evidence="5">6.3.2.12</ecNumber>
        <ecNumber evidence="6">6.3.2.17</ecNumber>
    </recommendedName>
    <alternativeName>
        <fullName evidence="16">Folylpoly-gamma-glutamate synthetase-dihydrofolate synthetase</fullName>
    </alternativeName>
    <alternativeName>
        <fullName evidence="14">Folylpolyglutamate synthetase</fullName>
    </alternativeName>
    <alternativeName>
        <fullName evidence="15">Tetrahydrofolylpolyglutamate synthase</fullName>
    </alternativeName>
</protein>
<evidence type="ECO:0000256" key="6">
    <source>
        <dbReference type="ARBA" id="ARBA00013025"/>
    </source>
</evidence>
<evidence type="ECO:0000256" key="7">
    <source>
        <dbReference type="ARBA" id="ARBA00019357"/>
    </source>
</evidence>
<dbReference type="PANTHER" id="PTHR11136:SF0">
    <property type="entry name" value="DIHYDROFOLATE SYNTHETASE-RELATED"/>
    <property type="match status" value="1"/>
</dbReference>
<evidence type="ECO:0000313" key="25">
    <source>
        <dbReference type="Proteomes" id="UP000254572"/>
    </source>
</evidence>
<keyword evidence="9" id="KW-0479">Metal-binding</keyword>
<dbReference type="Gene3D" id="3.90.190.20">
    <property type="entry name" value="Mur ligase, C-terminal domain"/>
    <property type="match status" value="1"/>
</dbReference>
<dbReference type="PIRSF" id="PIRSF001563">
    <property type="entry name" value="Folylpolyglu_synth"/>
    <property type="match status" value="1"/>
</dbReference>
<evidence type="ECO:0000259" key="23">
    <source>
        <dbReference type="Pfam" id="PF08245"/>
    </source>
</evidence>
<dbReference type="EC" id="6.3.2.12" evidence="5"/>
<comment type="catalytic activity">
    <reaction evidence="17">
        <text>(6S)-5,6,7,8-tetrahydrofolyl-(gamma-L-Glu)(n) + L-glutamate + ATP = (6S)-5,6,7,8-tetrahydrofolyl-(gamma-L-Glu)(n+1) + ADP + phosphate + H(+)</text>
        <dbReference type="Rhea" id="RHEA:10580"/>
        <dbReference type="Rhea" id="RHEA-COMP:14738"/>
        <dbReference type="Rhea" id="RHEA-COMP:14740"/>
        <dbReference type="ChEBI" id="CHEBI:15378"/>
        <dbReference type="ChEBI" id="CHEBI:29985"/>
        <dbReference type="ChEBI" id="CHEBI:30616"/>
        <dbReference type="ChEBI" id="CHEBI:43474"/>
        <dbReference type="ChEBI" id="CHEBI:141005"/>
        <dbReference type="ChEBI" id="CHEBI:456216"/>
        <dbReference type="EC" id="6.3.2.17"/>
    </reaction>
</comment>
<dbReference type="InterPro" id="IPR013221">
    <property type="entry name" value="Mur_ligase_cen"/>
</dbReference>
<reference evidence="24 25" key="1">
    <citation type="submission" date="2018-06" db="EMBL/GenBank/DDBJ databases">
        <authorList>
            <consortium name="Pathogen Informatics"/>
            <person name="Doyle S."/>
        </authorList>
    </citation>
    <scope>NUCLEOTIDE SEQUENCE [LARGE SCALE GENOMIC DNA]</scope>
    <source>
        <strain evidence="24 25">NCTC13294</strain>
    </source>
</reference>
<dbReference type="NCBIfam" id="TIGR01499">
    <property type="entry name" value="folC"/>
    <property type="match status" value="1"/>
</dbReference>
<dbReference type="EC" id="6.3.2.17" evidence="6"/>
<evidence type="ECO:0000256" key="10">
    <source>
        <dbReference type="ARBA" id="ARBA00022741"/>
    </source>
</evidence>
<keyword evidence="12" id="KW-0460">Magnesium</keyword>
<evidence type="ECO:0000256" key="8">
    <source>
        <dbReference type="ARBA" id="ARBA00022598"/>
    </source>
</evidence>
<comment type="catalytic activity">
    <reaction evidence="19">
        <text>(6R)-5,10-methylenetetrahydrofolyl-(gamma-L-Glu)(n) + L-glutamate + ATP = (6R)-5,10-methylenetetrahydrofolyl-(gamma-L-Glu)(n+1) + ADP + phosphate + H(+)</text>
        <dbReference type="Rhea" id="RHEA:51912"/>
        <dbReference type="Rhea" id="RHEA-COMP:13257"/>
        <dbReference type="Rhea" id="RHEA-COMP:13258"/>
        <dbReference type="ChEBI" id="CHEBI:15378"/>
        <dbReference type="ChEBI" id="CHEBI:29985"/>
        <dbReference type="ChEBI" id="CHEBI:30616"/>
        <dbReference type="ChEBI" id="CHEBI:43474"/>
        <dbReference type="ChEBI" id="CHEBI:136572"/>
        <dbReference type="ChEBI" id="CHEBI:456216"/>
        <dbReference type="EC" id="6.3.2.17"/>
    </reaction>
</comment>
<evidence type="ECO:0000256" key="15">
    <source>
        <dbReference type="ARBA" id="ARBA00030592"/>
    </source>
</evidence>
<evidence type="ECO:0000256" key="1">
    <source>
        <dbReference type="ARBA" id="ARBA00002714"/>
    </source>
</evidence>
<sequence length="419" mass="45540">MKRTLSEWLDWQETAHDKAWDLGLKRVSTVWQALGAPRLATHIITVAGTNGKGSCVCWIEAICRAHGISVASFTSPHLHDYRERIRFDGEWVTADALVAAFETIDTARGDISLSYFEWSALAAFWLTAQRQPTIAVLEVGLGGRLDATNIIDADAAIITRIGLDHQDWLGHNIPTIAAEKAGILRPGQRVYLPDAHPPAVLCEHAAALGASTYRYGQELRVDAQADGLHLDLPGYHGILPYPTHMHGAHQYGHLAAAIAALAPWLALDTAKLAAACASAQNPARLTLIDGEPRWLYDVAHNADSAEILARYLHDLPRRGGRTIALCSILRDKDQHAIYRHLAPEIDEWVLSGLPGARGSDSATLTAHAIEAGIPREHIHPCDDIPTACRRARVLANPADTIAVFGSFVTVAAVQKEQLP</sequence>
<dbReference type="SUPFAM" id="SSF53244">
    <property type="entry name" value="MurD-like peptide ligases, peptide-binding domain"/>
    <property type="match status" value="1"/>
</dbReference>
<dbReference type="Pfam" id="PF08245">
    <property type="entry name" value="Mur_ligase_M"/>
    <property type="match status" value="1"/>
</dbReference>
<dbReference type="EMBL" id="UFUW01000001">
    <property type="protein sequence ID" value="SUX19860.1"/>
    <property type="molecule type" value="Genomic_DNA"/>
</dbReference>
<dbReference type="PANTHER" id="PTHR11136">
    <property type="entry name" value="FOLYLPOLYGLUTAMATE SYNTHASE-RELATED"/>
    <property type="match status" value="1"/>
</dbReference>
<dbReference type="Gene3D" id="3.40.1190.10">
    <property type="entry name" value="Mur-like, catalytic domain"/>
    <property type="match status" value="1"/>
</dbReference>
<dbReference type="PROSITE" id="PS01012">
    <property type="entry name" value="FOLYLPOLYGLU_SYNT_2"/>
    <property type="match status" value="1"/>
</dbReference>
<evidence type="ECO:0000256" key="18">
    <source>
        <dbReference type="ARBA" id="ARBA00047808"/>
    </source>
</evidence>
<evidence type="ECO:0000256" key="12">
    <source>
        <dbReference type="ARBA" id="ARBA00022842"/>
    </source>
</evidence>
<accession>A0A381E1W5</accession>
<evidence type="ECO:0000256" key="11">
    <source>
        <dbReference type="ARBA" id="ARBA00022840"/>
    </source>
</evidence>
<dbReference type="InterPro" id="IPR018109">
    <property type="entry name" value="Folylpolyglutamate_synth_CS"/>
</dbReference>
<evidence type="ECO:0000313" key="24">
    <source>
        <dbReference type="EMBL" id="SUX19860.1"/>
    </source>
</evidence>
<dbReference type="Pfam" id="PF02875">
    <property type="entry name" value="Mur_ligase_C"/>
    <property type="match status" value="1"/>
</dbReference>
<evidence type="ECO:0000256" key="20">
    <source>
        <dbReference type="ARBA" id="ARBA00049161"/>
    </source>
</evidence>
<comment type="catalytic activity">
    <reaction evidence="20">
        <text>7,8-dihydropteroate + L-glutamate + ATP = 7,8-dihydrofolate + ADP + phosphate + H(+)</text>
        <dbReference type="Rhea" id="RHEA:23584"/>
        <dbReference type="ChEBI" id="CHEBI:15378"/>
        <dbReference type="ChEBI" id="CHEBI:17839"/>
        <dbReference type="ChEBI" id="CHEBI:29985"/>
        <dbReference type="ChEBI" id="CHEBI:30616"/>
        <dbReference type="ChEBI" id="CHEBI:43474"/>
        <dbReference type="ChEBI" id="CHEBI:57451"/>
        <dbReference type="ChEBI" id="CHEBI:456216"/>
        <dbReference type="EC" id="6.3.2.12"/>
    </reaction>
</comment>
<dbReference type="AlphaFoldDB" id="A0A381E1W5"/>
<comment type="pathway">
    <text evidence="2">Cofactor biosynthesis; tetrahydrofolate biosynthesis; 7,8-dihydrofolate from 2-amino-4-hydroxy-6-hydroxymethyl-7,8-dihydropteridine diphosphate and 4-aminobenzoate: step 2/2.</text>
</comment>
<organism evidence="24 25">
    <name type="scientific">Cardiobacterium valvarum</name>
    <dbReference type="NCBI Taxonomy" id="194702"/>
    <lineage>
        <taxon>Bacteria</taxon>
        <taxon>Pseudomonadati</taxon>
        <taxon>Pseudomonadota</taxon>
        <taxon>Gammaproteobacteria</taxon>
        <taxon>Cardiobacteriales</taxon>
        <taxon>Cardiobacteriaceae</taxon>
        <taxon>Cardiobacterium</taxon>
    </lineage>
</organism>
<dbReference type="GO" id="GO:0004326">
    <property type="term" value="F:tetrahydrofolylpolyglutamate synthase activity"/>
    <property type="evidence" value="ECO:0007669"/>
    <property type="project" value="UniProtKB-EC"/>
</dbReference>
<dbReference type="GO" id="GO:0005524">
    <property type="term" value="F:ATP binding"/>
    <property type="evidence" value="ECO:0007669"/>
    <property type="project" value="UniProtKB-KW"/>
</dbReference>
<keyword evidence="10 21" id="KW-0547">Nucleotide-binding</keyword>
<evidence type="ECO:0000256" key="3">
    <source>
        <dbReference type="ARBA" id="ARBA00005150"/>
    </source>
</evidence>
<keyword evidence="13" id="KW-0289">Folate biosynthesis</keyword>
<evidence type="ECO:0000256" key="19">
    <source>
        <dbReference type="ARBA" id="ARBA00049035"/>
    </source>
</evidence>
<comment type="similarity">
    <text evidence="4 21">Belongs to the folylpolyglutamate synthase family.</text>
</comment>
<dbReference type="GO" id="GO:0046872">
    <property type="term" value="F:metal ion binding"/>
    <property type="evidence" value="ECO:0007669"/>
    <property type="project" value="UniProtKB-KW"/>
</dbReference>
<dbReference type="InterPro" id="IPR004101">
    <property type="entry name" value="Mur_ligase_C"/>
</dbReference>
<feature type="domain" description="Mur ligase central" evidence="23">
    <location>
        <begin position="46"/>
        <end position="260"/>
    </location>
</feature>
<dbReference type="InterPro" id="IPR036615">
    <property type="entry name" value="Mur_ligase_C_dom_sf"/>
</dbReference>
<evidence type="ECO:0000256" key="13">
    <source>
        <dbReference type="ARBA" id="ARBA00022909"/>
    </source>
</evidence>
<evidence type="ECO:0000259" key="22">
    <source>
        <dbReference type="Pfam" id="PF02875"/>
    </source>
</evidence>
<comment type="catalytic activity">
    <reaction evidence="18">
        <text>10-formyltetrahydrofolyl-(gamma-L-Glu)(n) + L-glutamate + ATP = 10-formyltetrahydrofolyl-(gamma-L-Glu)(n+1) + ADP + phosphate + H(+)</text>
        <dbReference type="Rhea" id="RHEA:51904"/>
        <dbReference type="Rhea" id="RHEA-COMP:13088"/>
        <dbReference type="Rhea" id="RHEA-COMP:14300"/>
        <dbReference type="ChEBI" id="CHEBI:15378"/>
        <dbReference type="ChEBI" id="CHEBI:29985"/>
        <dbReference type="ChEBI" id="CHEBI:30616"/>
        <dbReference type="ChEBI" id="CHEBI:43474"/>
        <dbReference type="ChEBI" id="CHEBI:134413"/>
        <dbReference type="ChEBI" id="CHEBI:456216"/>
        <dbReference type="EC" id="6.3.2.17"/>
    </reaction>
</comment>
<dbReference type="GO" id="GO:0046656">
    <property type="term" value="P:folic acid biosynthetic process"/>
    <property type="evidence" value="ECO:0007669"/>
    <property type="project" value="UniProtKB-KW"/>
</dbReference>
<dbReference type="Proteomes" id="UP000254572">
    <property type="component" value="Unassembled WGS sequence"/>
</dbReference>
<comment type="function">
    <text evidence="1">Functions in two distinct reactions of the de novo folate biosynthetic pathway. Catalyzes the addition of a glutamate residue to dihydropteroate (7,8-dihydropteroate or H2Pte) to form dihydrofolate (7,8-dihydrofolate monoglutamate or H2Pte-Glu). Also catalyzes successive additions of L-glutamate to tetrahydrofolate or 10-formyltetrahydrofolate or 5,10-methylenetetrahydrofolate, leading to folylpolyglutamate derivatives.</text>
</comment>
<dbReference type="GO" id="GO:0008841">
    <property type="term" value="F:dihydrofolate synthase activity"/>
    <property type="evidence" value="ECO:0007669"/>
    <property type="project" value="UniProtKB-EC"/>
</dbReference>
<gene>
    <name evidence="24" type="primary">folC</name>
    <name evidence="24" type="ORF">NCTC13294_00614</name>
</gene>
<dbReference type="SUPFAM" id="SSF53623">
    <property type="entry name" value="MurD-like peptide ligases, catalytic domain"/>
    <property type="match status" value="1"/>
</dbReference>
<name>A0A381E1W5_9GAMM</name>
<dbReference type="GO" id="GO:0046654">
    <property type="term" value="P:tetrahydrofolate biosynthetic process"/>
    <property type="evidence" value="ECO:0007669"/>
    <property type="project" value="UniProtKB-UniPathway"/>
</dbReference>